<keyword evidence="3" id="KW-0732">Signal</keyword>
<feature type="signal peptide" evidence="3">
    <location>
        <begin position="1"/>
        <end position="20"/>
    </location>
</feature>
<proteinExistence type="inferred from homology"/>
<accession>A0AAV3REE9</accession>
<comment type="caution">
    <text evidence="4">The sequence shown here is derived from an EMBL/GenBank/DDBJ whole genome shotgun (WGS) entry which is preliminary data.</text>
</comment>
<dbReference type="PANTHER" id="PTHR31614:SF23">
    <property type="entry name" value="ANTHER-SPECIFIC PROTEIN LAT52-LIKE"/>
    <property type="match status" value="1"/>
</dbReference>
<dbReference type="AlphaFoldDB" id="A0AAV3REE9"/>
<dbReference type="InterPro" id="IPR006041">
    <property type="entry name" value="Pollen_Ole_e1_allergen"/>
</dbReference>
<dbReference type="EMBL" id="BAABME010026926">
    <property type="protein sequence ID" value="GAA0174772.1"/>
    <property type="molecule type" value="Genomic_DNA"/>
</dbReference>
<dbReference type="PANTHER" id="PTHR31614">
    <property type="entry name" value="PROTEIN DOWNSTREAM OF FLC-RELATED"/>
    <property type="match status" value="1"/>
</dbReference>
<gene>
    <name evidence="4" type="ORF">LIER_41780</name>
</gene>
<feature type="chain" id="PRO_5043954784" evidence="3">
    <location>
        <begin position="21"/>
        <end position="169"/>
    </location>
</feature>
<organism evidence="4 5">
    <name type="scientific">Lithospermum erythrorhizon</name>
    <name type="common">Purple gromwell</name>
    <name type="synonym">Lithospermum officinale var. erythrorhizon</name>
    <dbReference type="NCBI Taxonomy" id="34254"/>
    <lineage>
        <taxon>Eukaryota</taxon>
        <taxon>Viridiplantae</taxon>
        <taxon>Streptophyta</taxon>
        <taxon>Embryophyta</taxon>
        <taxon>Tracheophyta</taxon>
        <taxon>Spermatophyta</taxon>
        <taxon>Magnoliopsida</taxon>
        <taxon>eudicotyledons</taxon>
        <taxon>Gunneridae</taxon>
        <taxon>Pentapetalae</taxon>
        <taxon>asterids</taxon>
        <taxon>lamiids</taxon>
        <taxon>Boraginales</taxon>
        <taxon>Boraginaceae</taxon>
        <taxon>Boraginoideae</taxon>
        <taxon>Lithospermeae</taxon>
        <taxon>Lithospermum</taxon>
    </lineage>
</organism>
<dbReference type="Proteomes" id="UP001454036">
    <property type="component" value="Unassembled WGS sequence"/>
</dbReference>
<comment type="similarity">
    <text evidence="1">Belongs to the Ole e I family.</text>
</comment>
<protein>
    <submittedName>
        <fullName evidence="4">Uncharacterized protein</fullName>
    </submittedName>
</protein>
<keyword evidence="5" id="KW-1185">Reference proteome</keyword>
<reference evidence="4 5" key="1">
    <citation type="submission" date="2024-01" db="EMBL/GenBank/DDBJ databases">
        <title>The complete chloroplast genome sequence of Lithospermum erythrorhizon: insights into the phylogenetic relationship among Boraginaceae species and the maternal lineages of purple gromwells.</title>
        <authorList>
            <person name="Okada T."/>
            <person name="Watanabe K."/>
        </authorList>
    </citation>
    <scope>NUCLEOTIDE SEQUENCE [LARGE SCALE GENOMIC DNA]</scope>
</reference>
<evidence type="ECO:0000256" key="2">
    <source>
        <dbReference type="ARBA" id="ARBA00023157"/>
    </source>
</evidence>
<evidence type="ECO:0000256" key="1">
    <source>
        <dbReference type="ARBA" id="ARBA00010049"/>
    </source>
</evidence>
<evidence type="ECO:0000313" key="5">
    <source>
        <dbReference type="Proteomes" id="UP001454036"/>
    </source>
</evidence>
<evidence type="ECO:0000313" key="4">
    <source>
        <dbReference type="EMBL" id="GAA0174772.1"/>
    </source>
</evidence>
<keyword evidence="2" id="KW-1015">Disulfide bond</keyword>
<evidence type="ECO:0000256" key="3">
    <source>
        <dbReference type="SAM" id="SignalP"/>
    </source>
</evidence>
<sequence>MAKATIAVVCILAFAAIAQCEVFDIKGHIYCDPCKLGFQTEKSYGLKGATVELTCSSIVDGSVSYTQKAVTNDAGEYVVSVKNDHENEVCEVKALSSGTEDCKVAIEASARIECTEKSGLHSDVRFANPLGFTKDVAVAGCKKIVEDMDFDESQKDLLLLSTDELSNLL</sequence>
<dbReference type="Pfam" id="PF01190">
    <property type="entry name" value="Pollen_Ole_e_1"/>
    <property type="match status" value="1"/>
</dbReference>
<name>A0AAV3REE9_LITER</name>